<gene>
    <name evidence="2" type="ORF">AVEN_64712_1</name>
</gene>
<name>A0A4Y2X1Q3_ARAVE</name>
<reference evidence="2 3" key="1">
    <citation type="journal article" date="2019" name="Sci. Rep.">
        <title>Orb-weaving spider Araneus ventricosus genome elucidates the spidroin gene catalogue.</title>
        <authorList>
            <person name="Kono N."/>
            <person name="Nakamura H."/>
            <person name="Ohtoshi R."/>
            <person name="Moran D.A.P."/>
            <person name="Shinohara A."/>
            <person name="Yoshida Y."/>
            <person name="Fujiwara M."/>
            <person name="Mori M."/>
            <person name="Tomita M."/>
            <person name="Arakawa K."/>
        </authorList>
    </citation>
    <scope>NUCLEOTIDE SEQUENCE [LARGE SCALE GENOMIC DNA]</scope>
</reference>
<evidence type="ECO:0008006" key="4">
    <source>
        <dbReference type="Google" id="ProtNLM"/>
    </source>
</evidence>
<dbReference type="OrthoDB" id="4230923at2759"/>
<accession>A0A4Y2X1Q3</accession>
<feature type="compositionally biased region" description="Basic residues" evidence="1">
    <location>
        <begin position="193"/>
        <end position="210"/>
    </location>
</feature>
<dbReference type="AlphaFoldDB" id="A0A4Y2X1Q3"/>
<evidence type="ECO:0000256" key="1">
    <source>
        <dbReference type="SAM" id="MobiDB-lite"/>
    </source>
</evidence>
<comment type="caution">
    <text evidence="2">The sequence shown here is derived from an EMBL/GenBank/DDBJ whole genome shotgun (WGS) entry which is preliminary data.</text>
</comment>
<feature type="compositionally biased region" description="Basic and acidic residues" evidence="1">
    <location>
        <begin position="177"/>
        <end position="192"/>
    </location>
</feature>
<organism evidence="2 3">
    <name type="scientific">Araneus ventricosus</name>
    <name type="common">Orbweaver spider</name>
    <name type="synonym">Epeira ventricosa</name>
    <dbReference type="NCBI Taxonomy" id="182803"/>
    <lineage>
        <taxon>Eukaryota</taxon>
        <taxon>Metazoa</taxon>
        <taxon>Ecdysozoa</taxon>
        <taxon>Arthropoda</taxon>
        <taxon>Chelicerata</taxon>
        <taxon>Arachnida</taxon>
        <taxon>Araneae</taxon>
        <taxon>Araneomorphae</taxon>
        <taxon>Entelegynae</taxon>
        <taxon>Araneoidea</taxon>
        <taxon>Araneidae</taxon>
        <taxon>Araneus</taxon>
    </lineage>
</organism>
<feature type="compositionally biased region" description="Polar residues" evidence="1">
    <location>
        <begin position="216"/>
        <end position="226"/>
    </location>
</feature>
<evidence type="ECO:0000313" key="3">
    <source>
        <dbReference type="Proteomes" id="UP000499080"/>
    </source>
</evidence>
<dbReference type="EMBL" id="BGPR01069920">
    <property type="protein sequence ID" value="GBO43483.1"/>
    <property type="molecule type" value="Genomic_DNA"/>
</dbReference>
<protein>
    <recommendedName>
        <fullName evidence="4">CCHC-type domain-containing protein</fullName>
    </recommendedName>
</protein>
<keyword evidence="3" id="KW-1185">Reference proteome</keyword>
<feature type="region of interest" description="Disordered" evidence="1">
    <location>
        <begin position="175"/>
        <end position="262"/>
    </location>
</feature>
<evidence type="ECO:0000313" key="2">
    <source>
        <dbReference type="EMBL" id="GBO43483.1"/>
    </source>
</evidence>
<dbReference type="Proteomes" id="UP000499080">
    <property type="component" value="Unassembled WGS sequence"/>
</dbReference>
<proteinExistence type="predicted"/>
<sequence length="643" mass="70564">MTKHKTSRSLYIRLKTTIPKIAVLGEKYQIRLDTTKFYEGGISQTFQNFHCAAGRVKDGVKIPKSGLSGKQGSKKAQHAPGPVVKPLFFGQRNPFELQPLGVSQAVSEPVVSGLPKQGPSVGFGLSVGLPPGTKWGDTPYPGVNGDDEGSHVELPVEHKPVADPAGLCPAVSAVEDQVTRPSDDTMDEDPKTGLKRKKDKGKRRKPKVSKGKTDGSIDTSLLNRPSTDSDRTVMSSPHMLVPDTPAVVNSETDTSSEEVPDTPVRARQRGANFERLCPEMKAVVDSFLVKFPGDDNLVKHIWVLMFAIDAQFVGLRKRLEEIEATFAASAVPTDKYFAQAVGQPRPVVRDISTDPPELLGVSGPSREGVVAPQLVSRPRAPQLPPRQSLNALVVTPIGGDIVSAGQLKVLLDNSLHLQSIGVEVLGCSPAANRGVLVRVRTPDMVQVLEQAINTHGSLMAVCVARKPLRRSPRIMLYDVPVTDMVREAEEAAFLHNLRSSNSIPESMDIRVLFRRPGRGHFQHWILSVAPELFSAIKNTNRLFFGFGSFKFREFLEPAQCYKCLRFGHLRATCSSLKELCTKCSGDHSYRVCTATSVACSRCMDFNRRRGTGPKVRTDHSALSVRCPVYLRERDEMGRHVKYV</sequence>